<reference evidence="1 2" key="1">
    <citation type="submission" date="2021-06" db="EMBL/GenBank/DDBJ databases">
        <authorList>
            <person name="Palmer J.M."/>
        </authorList>
    </citation>
    <scope>NUCLEOTIDE SEQUENCE [LARGE SCALE GENOMIC DNA]</scope>
    <source>
        <strain evidence="1 2">CL_MEX2019</strain>
        <tissue evidence="1">Muscle</tissue>
    </source>
</reference>
<dbReference type="Proteomes" id="UP001352852">
    <property type="component" value="Unassembled WGS sequence"/>
</dbReference>
<proteinExistence type="predicted"/>
<organism evidence="1 2">
    <name type="scientific">Characodon lateralis</name>
    <dbReference type="NCBI Taxonomy" id="208331"/>
    <lineage>
        <taxon>Eukaryota</taxon>
        <taxon>Metazoa</taxon>
        <taxon>Chordata</taxon>
        <taxon>Craniata</taxon>
        <taxon>Vertebrata</taxon>
        <taxon>Euteleostomi</taxon>
        <taxon>Actinopterygii</taxon>
        <taxon>Neopterygii</taxon>
        <taxon>Teleostei</taxon>
        <taxon>Neoteleostei</taxon>
        <taxon>Acanthomorphata</taxon>
        <taxon>Ovalentaria</taxon>
        <taxon>Atherinomorphae</taxon>
        <taxon>Cyprinodontiformes</taxon>
        <taxon>Goodeidae</taxon>
        <taxon>Characodon</taxon>
    </lineage>
</organism>
<protein>
    <submittedName>
        <fullName evidence="1">Uncharacterized protein</fullName>
    </submittedName>
</protein>
<evidence type="ECO:0000313" key="1">
    <source>
        <dbReference type="EMBL" id="MED6264801.1"/>
    </source>
</evidence>
<evidence type="ECO:0000313" key="2">
    <source>
        <dbReference type="Proteomes" id="UP001352852"/>
    </source>
</evidence>
<sequence>MQNMARRPHESEVSRTGVAVVVELLLDVDHVTTGVLQLSELGSATEVSEVAKLGQPRPGWSICRKRSRDNREGKESIY</sequence>
<comment type="caution">
    <text evidence="1">The sequence shown here is derived from an EMBL/GenBank/DDBJ whole genome shotgun (WGS) entry which is preliminary data.</text>
</comment>
<keyword evidence="2" id="KW-1185">Reference proteome</keyword>
<accession>A0ABU7CPB4</accession>
<name>A0ABU7CPB4_9TELE</name>
<gene>
    <name evidence="1" type="ORF">CHARACLAT_018844</name>
</gene>
<dbReference type="EMBL" id="JAHUTJ010001672">
    <property type="protein sequence ID" value="MED6264801.1"/>
    <property type="molecule type" value="Genomic_DNA"/>
</dbReference>